<proteinExistence type="predicted"/>
<evidence type="ECO:0000259" key="8">
    <source>
        <dbReference type="Pfam" id="PF13186"/>
    </source>
</evidence>
<keyword evidence="5" id="KW-0408">Iron</keyword>
<dbReference type="InterPro" id="IPR034391">
    <property type="entry name" value="AdoMet-like_SPASM_containing"/>
</dbReference>
<feature type="domain" description="4Fe4S-binding SPASM" evidence="8">
    <location>
        <begin position="249"/>
        <end position="313"/>
    </location>
</feature>
<dbReference type="Pfam" id="PF04055">
    <property type="entry name" value="Radical_SAM"/>
    <property type="match status" value="1"/>
</dbReference>
<dbReference type="KEGG" id="mana:MAMMFC1_01064"/>
<dbReference type="RefSeq" id="WP_126307109.1">
    <property type="nucleotide sequence ID" value="NZ_AP018449.1"/>
</dbReference>
<evidence type="ECO:0000313" key="10">
    <source>
        <dbReference type="Proteomes" id="UP000276437"/>
    </source>
</evidence>
<accession>A0A348AH65</accession>
<evidence type="ECO:0000256" key="4">
    <source>
        <dbReference type="ARBA" id="ARBA00022723"/>
    </source>
</evidence>
<dbReference type="OrthoDB" id="9782387at2"/>
<dbReference type="EMBL" id="AP018449">
    <property type="protein sequence ID" value="BBB90413.1"/>
    <property type="molecule type" value="Genomic_DNA"/>
</dbReference>
<name>A0A348AH65_9FIRM</name>
<sequence>MTSDKVVSSVTPGGRRTILGEALPLATPFLIQIFPVYGCNFRCGYCLHALPREQHGYISEETFMDIHLYKKCINDLAGFKNKLKMLRFAGIGEPLLHKNIAAMVSYAKSKGIAESIDIVTNGVLLNEELSLALINAGLDKLRISIQGVSEAGYKKLANVNMNFANFINNLHFFYKQKRNTKVYIKIIDCALTNEMERERFFDIFGEVSDTIAIEHLTPTVQGIDYTTLAGANPLNITQNGSYMLETSICPQPFYMIQINPDGAIVPCCSMAYPGVFGNASEQSIPNIWHGEKLSRFRRLMLAGVENAGRCCNCSLYKYGVFPEDILDPYVQRLKSLY</sequence>
<dbReference type="Proteomes" id="UP000276437">
    <property type="component" value="Chromosome"/>
</dbReference>
<dbReference type="GO" id="GO:0046872">
    <property type="term" value="F:metal ion binding"/>
    <property type="evidence" value="ECO:0007669"/>
    <property type="project" value="UniProtKB-KW"/>
</dbReference>
<protein>
    <submittedName>
        <fullName evidence="9">Cyclic pyranopterin monophosphate synthase</fullName>
        <ecNumber evidence="9">4.-.-.-</ecNumber>
    </submittedName>
</protein>
<keyword evidence="10" id="KW-1185">Reference proteome</keyword>
<evidence type="ECO:0000256" key="3">
    <source>
        <dbReference type="ARBA" id="ARBA00022691"/>
    </source>
</evidence>
<dbReference type="SUPFAM" id="SSF102114">
    <property type="entry name" value="Radical SAM enzymes"/>
    <property type="match status" value="1"/>
</dbReference>
<dbReference type="Gene3D" id="3.20.20.70">
    <property type="entry name" value="Aldolase class I"/>
    <property type="match status" value="1"/>
</dbReference>
<reference evidence="9 10" key="1">
    <citation type="journal article" date="2018" name="Int. J. Syst. Evol. Microbiol.">
        <title>Methylomusa anaerophila gen. nov., sp. nov., an anaerobic methanol-utilizing bacterium isolated from a microbial fuel cell.</title>
        <authorList>
            <person name="Amano N."/>
            <person name="Yamamuro A."/>
            <person name="Miyahara M."/>
            <person name="Kouzuma A."/>
            <person name="Abe T."/>
            <person name="Watanabe K."/>
        </authorList>
    </citation>
    <scope>NUCLEOTIDE SEQUENCE [LARGE SCALE GENOMIC DNA]</scope>
    <source>
        <strain evidence="9 10">MMFC1</strain>
    </source>
</reference>
<dbReference type="InterPro" id="IPR013785">
    <property type="entry name" value="Aldolase_TIM"/>
</dbReference>
<evidence type="ECO:0000256" key="5">
    <source>
        <dbReference type="ARBA" id="ARBA00023004"/>
    </source>
</evidence>
<dbReference type="InterPro" id="IPR023885">
    <property type="entry name" value="4Fe4S-binding_SPASM_dom"/>
</dbReference>
<dbReference type="GO" id="GO:0051536">
    <property type="term" value="F:iron-sulfur cluster binding"/>
    <property type="evidence" value="ECO:0007669"/>
    <property type="project" value="UniProtKB-KW"/>
</dbReference>
<gene>
    <name evidence="9" type="primary">moaA_1</name>
    <name evidence="9" type="ORF">MAMMFC1_01064</name>
</gene>
<organism evidence="9 10">
    <name type="scientific">Methylomusa anaerophila</name>
    <dbReference type="NCBI Taxonomy" id="1930071"/>
    <lineage>
        <taxon>Bacteria</taxon>
        <taxon>Bacillati</taxon>
        <taxon>Bacillota</taxon>
        <taxon>Negativicutes</taxon>
        <taxon>Selenomonadales</taxon>
        <taxon>Sporomusaceae</taxon>
        <taxon>Methylomusa</taxon>
    </lineage>
</organism>
<evidence type="ECO:0000256" key="6">
    <source>
        <dbReference type="ARBA" id="ARBA00023014"/>
    </source>
</evidence>
<dbReference type="GO" id="GO:0016829">
    <property type="term" value="F:lyase activity"/>
    <property type="evidence" value="ECO:0007669"/>
    <property type="project" value="UniProtKB-KW"/>
</dbReference>
<dbReference type="SFLD" id="SFLDS00029">
    <property type="entry name" value="Radical_SAM"/>
    <property type="match status" value="1"/>
</dbReference>
<dbReference type="EC" id="4.-.-.-" evidence="9"/>
<keyword evidence="3" id="KW-0949">S-adenosyl-L-methionine</keyword>
<keyword evidence="4" id="KW-0479">Metal-binding</keyword>
<keyword evidence="6" id="KW-0411">Iron-sulfur</keyword>
<keyword evidence="9" id="KW-0456">Lyase</keyword>
<evidence type="ECO:0000313" key="9">
    <source>
        <dbReference type="EMBL" id="BBB90413.1"/>
    </source>
</evidence>
<dbReference type="InterPro" id="IPR007197">
    <property type="entry name" value="rSAM"/>
</dbReference>
<dbReference type="AlphaFoldDB" id="A0A348AH65"/>
<dbReference type="CDD" id="cd21109">
    <property type="entry name" value="SPASM"/>
    <property type="match status" value="1"/>
</dbReference>
<dbReference type="InterPro" id="IPR058240">
    <property type="entry name" value="rSAM_sf"/>
</dbReference>
<dbReference type="PANTHER" id="PTHR11228">
    <property type="entry name" value="RADICAL SAM DOMAIN PROTEIN"/>
    <property type="match status" value="1"/>
</dbReference>
<dbReference type="SFLD" id="SFLDG01067">
    <property type="entry name" value="SPASM/twitch_domain_containing"/>
    <property type="match status" value="1"/>
</dbReference>
<dbReference type="PANTHER" id="PTHR11228:SF7">
    <property type="entry name" value="PQQA PEPTIDE CYCLASE"/>
    <property type="match status" value="1"/>
</dbReference>
<evidence type="ECO:0000259" key="7">
    <source>
        <dbReference type="Pfam" id="PF04055"/>
    </source>
</evidence>
<keyword evidence="2" id="KW-0004">4Fe-4S</keyword>
<dbReference type="Pfam" id="PF13186">
    <property type="entry name" value="SPASM"/>
    <property type="match status" value="1"/>
</dbReference>
<feature type="domain" description="Radical SAM core" evidence="7">
    <location>
        <begin position="35"/>
        <end position="177"/>
    </location>
</feature>
<dbReference type="SFLD" id="SFLDG01387">
    <property type="entry name" value="BtrN-like_SPASM_domain_contain"/>
    <property type="match status" value="1"/>
</dbReference>
<evidence type="ECO:0000256" key="1">
    <source>
        <dbReference type="ARBA" id="ARBA00001966"/>
    </source>
</evidence>
<comment type="cofactor">
    <cofactor evidence="1">
        <name>[4Fe-4S] cluster</name>
        <dbReference type="ChEBI" id="CHEBI:49883"/>
    </cofactor>
</comment>
<evidence type="ECO:0000256" key="2">
    <source>
        <dbReference type="ARBA" id="ARBA00022485"/>
    </source>
</evidence>
<dbReference type="CDD" id="cd01335">
    <property type="entry name" value="Radical_SAM"/>
    <property type="match status" value="1"/>
</dbReference>
<dbReference type="InterPro" id="IPR050377">
    <property type="entry name" value="Radical_SAM_PqqE_MftC-like"/>
</dbReference>